<comment type="similarity">
    <text evidence="1">Belongs to the short-chain dehydrogenases/reductases (SDR) family.</text>
</comment>
<sequence>KGEKKHEKSGMRILITGGTSGLGKAAIEVFLFRGWSVATFGRRNTLISELRNKYRDYPFIGEVCDMRVANHVDSFLEQVKESFGGLDVIALNAGELGKSPLKSVGELELEDFRTVFETNLFGNVSLIQKILRNFQENKIVFSHVTSDAGSNPYANWGPYGSSKASMDFLMKIMEVENQGTGKQFVSFDPGNMNTEMHHLALPEDDPVKLKNPVQSADELYMQVMELI</sequence>
<dbReference type="Gene3D" id="3.40.50.720">
    <property type="entry name" value="NAD(P)-binding Rossmann-like Domain"/>
    <property type="match status" value="1"/>
</dbReference>
<dbReference type="CDD" id="cd05233">
    <property type="entry name" value="SDR_c"/>
    <property type="match status" value="1"/>
</dbReference>
<evidence type="ECO:0000256" key="1">
    <source>
        <dbReference type="ARBA" id="ARBA00006484"/>
    </source>
</evidence>
<dbReference type="InterPro" id="IPR002347">
    <property type="entry name" value="SDR_fam"/>
</dbReference>
<dbReference type="GO" id="GO:0016491">
    <property type="term" value="F:oxidoreductase activity"/>
    <property type="evidence" value="ECO:0007669"/>
    <property type="project" value="UniProtKB-KW"/>
</dbReference>
<name>T1CBS9_9ZZZZ</name>
<dbReference type="EMBL" id="AUZX01001206">
    <property type="protein sequence ID" value="EQD79707.1"/>
    <property type="molecule type" value="Genomic_DNA"/>
</dbReference>
<dbReference type="InterPro" id="IPR036291">
    <property type="entry name" value="NAD(P)-bd_dom_sf"/>
</dbReference>
<dbReference type="PRINTS" id="PR00081">
    <property type="entry name" value="GDHRDH"/>
</dbReference>
<accession>T1CBS9</accession>
<dbReference type="Pfam" id="PF00106">
    <property type="entry name" value="adh_short"/>
    <property type="match status" value="1"/>
</dbReference>
<dbReference type="AlphaFoldDB" id="T1CBS9"/>
<feature type="non-terminal residue" evidence="3">
    <location>
        <position position="1"/>
    </location>
</feature>
<reference evidence="3" key="1">
    <citation type="submission" date="2013-08" db="EMBL/GenBank/DDBJ databases">
        <authorList>
            <person name="Mendez C."/>
            <person name="Richter M."/>
            <person name="Ferrer M."/>
            <person name="Sanchez J."/>
        </authorList>
    </citation>
    <scope>NUCLEOTIDE SEQUENCE</scope>
</reference>
<reference evidence="3" key="2">
    <citation type="journal article" date="2014" name="ISME J.">
        <title>Microbial stratification in low pH oxic and suboxic macroscopic growths along an acid mine drainage.</title>
        <authorList>
            <person name="Mendez-Garcia C."/>
            <person name="Mesa V."/>
            <person name="Sprenger R.R."/>
            <person name="Richter M."/>
            <person name="Diez M.S."/>
            <person name="Solano J."/>
            <person name="Bargiela R."/>
            <person name="Golyshina O.V."/>
            <person name="Manteca A."/>
            <person name="Ramos J.L."/>
            <person name="Gallego J.R."/>
            <person name="Llorente I."/>
            <person name="Martins Dos Santos V.A."/>
            <person name="Jensen O.N."/>
            <person name="Pelaez A.I."/>
            <person name="Sanchez J."/>
            <person name="Ferrer M."/>
        </authorList>
    </citation>
    <scope>NUCLEOTIDE SEQUENCE</scope>
</reference>
<dbReference type="PANTHER" id="PTHR42901:SF1">
    <property type="entry name" value="ALCOHOL DEHYDROGENASE"/>
    <property type="match status" value="1"/>
</dbReference>
<keyword evidence="2" id="KW-0560">Oxidoreductase</keyword>
<gene>
    <name evidence="3" type="ORF">B1A_01590</name>
</gene>
<comment type="caution">
    <text evidence="3">The sequence shown here is derived from an EMBL/GenBank/DDBJ whole genome shotgun (WGS) entry which is preliminary data.</text>
</comment>
<protein>
    <submittedName>
        <fullName evidence="3">Short-chain dehydrogenase/reductase SDR</fullName>
    </submittedName>
</protein>
<evidence type="ECO:0000313" key="3">
    <source>
        <dbReference type="EMBL" id="EQD79707.1"/>
    </source>
</evidence>
<organism evidence="3">
    <name type="scientific">mine drainage metagenome</name>
    <dbReference type="NCBI Taxonomy" id="410659"/>
    <lineage>
        <taxon>unclassified sequences</taxon>
        <taxon>metagenomes</taxon>
        <taxon>ecological metagenomes</taxon>
    </lineage>
</organism>
<dbReference type="SUPFAM" id="SSF51735">
    <property type="entry name" value="NAD(P)-binding Rossmann-fold domains"/>
    <property type="match status" value="1"/>
</dbReference>
<evidence type="ECO:0000256" key="2">
    <source>
        <dbReference type="ARBA" id="ARBA00023002"/>
    </source>
</evidence>
<dbReference type="PANTHER" id="PTHR42901">
    <property type="entry name" value="ALCOHOL DEHYDROGENASE"/>
    <property type="match status" value="1"/>
</dbReference>
<proteinExistence type="inferred from homology"/>